<reference evidence="1" key="1">
    <citation type="submission" date="2022-05" db="EMBL/GenBank/DDBJ databases">
        <title>Chromosome-level genome of Chaenocephalus aceratus.</title>
        <authorList>
            <person name="Park H."/>
        </authorList>
    </citation>
    <scope>NUCLEOTIDE SEQUENCE</scope>
    <source>
        <strain evidence="1">KU_202001</strain>
    </source>
</reference>
<feature type="non-terminal residue" evidence="1">
    <location>
        <position position="512"/>
    </location>
</feature>
<dbReference type="Proteomes" id="UP001057452">
    <property type="component" value="Chromosome 20"/>
</dbReference>
<sequence>MAVLRLSLLLQVGFVIGSNHKYAEWSAHGEDVRTREAVYGAQTHRRQLAHLRAPQPPPGETPENLEELLPRVVTAFLHTGDSTTLKHANCSRRYELTSLRGRSESTPHQSMSSVLDTVLHATKLPQHDPASQQHGHTTICTTAQQDTEWYHGVKDMKKPNFHKRVMSQDFKSLDNSLKRGESFIPDKAHVKWSAPYLECEHGHFVPRWLLTLSAAFYGLKPNLAPEFRGVVRVDINLQDVDIDQCSTDGWFSGSHRCNLTTMECLPHHGHGFVLDKYTCQCKKGFFHPNRVAVNSFTRMGRKGKAAESGPNADEGSSSDCLPCQQGCAFCKDDTPCVAREDGPLRMAVLSFQCLCMLIVFISMILVYHFRRNKSIRASGLVLLEAILCGTLLLYFPVGILYFQPSVFRCILLRWVRLLGFATVYGTLTLKLYRVLKVFLSRTAQRIPYMTSWRVLRLLGIILLIVCWFLVAWTSAVCQNPDRKLALIDVGYTPDGLQFSMCLLDRWDYMMAV</sequence>
<evidence type="ECO:0000313" key="1">
    <source>
        <dbReference type="EMBL" id="KAI4806782.1"/>
    </source>
</evidence>
<keyword evidence="2" id="KW-1185">Reference proteome</keyword>
<protein>
    <submittedName>
        <fullName evidence="1">Uncharacterized protein</fullName>
    </submittedName>
</protein>
<gene>
    <name evidence="1" type="ORF">KUCAC02_017581</name>
</gene>
<accession>A0ACB9W1D7</accession>
<organism evidence="1 2">
    <name type="scientific">Chaenocephalus aceratus</name>
    <name type="common">Blackfin icefish</name>
    <name type="synonym">Chaenichthys aceratus</name>
    <dbReference type="NCBI Taxonomy" id="36190"/>
    <lineage>
        <taxon>Eukaryota</taxon>
        <taxon>Metazoa</taxon>
        <taxon>Chordata</taxon>
        <taxon>Craniata</taxon>
        <taxon>Vertebrata</taxon>
        <taxon>Euteleostomi</taxon>
        <taxon>Actinopterygii</taxon>
        <taxon>Neopterygii</taxon>
        <taxon>Teleostei</taxon>
        <taxon>Neoteleostei</taxon>
        <taxon>Acanthomorphata</taxon>
        <taxon>Eupercaria</taxon>
        <taxon>Perciformes</taxon>
        <taxon>Notothenioidei</taxon>
        <taxon>Channichthyidae</taxon>
        <taxon>Chaenocephalus</taxon>
    </lineage>
</organism>
<comment type="caution">
    <text evidence="1">The sequence shown here is derived from an EMBL/GenBank/DDBJ whole genome shotgun (WGS) entry which is preliminary data.</text>
</comment>
<name>A0ACB9W1D7_CHAAC</name>
<dbReference type="EMBL" id="CM043804">
    <property type="protein sequence ID" value="KAI4806782.1"/>
    <property type="molecule type" value="Genomic_DNA"/>
</dbReference>
<proteinExistence type="predicted"/>
<evidence type="ECO:0000313" key="2">
    <source>
        <dbReference type="Proteomes" id="UP001057452"/>
    </source>
</evidence>